<dbReference type="EMBL" id="JACJPW010000052">
    <property type="protein sequence ID" value="MBD2183305.1"/>
    <property type="molecule type" value="Genomic_DNA"/>
</dbReference>
<dbReference type="AlphaFoldDB" id="A0A926ZHQ0"/>
<comment type="caution">
    <text evidence="3">The sequence shown here is derived from an EMBL/GenBank/DDBJ whole genome shotgun (WGS) entry which is preliminary data.</text>
</comment>
<dbReference type="Gene3D" id="2.30.30.240">
    <property type="entry name" value="PRC-barrel domain"/>
    <property type="match status" value="2"/>
</dbReference>
<dbReference type="InterPro" id="IPR027275">
    <property type="entry name" value="PRC-brl_dom"/>
</dbReference>
<protein>
    <submittedName>
        <fullName evidence="3">PRC-barrel domain-containing protein</fullName>
    </submittedName>
</protein>
<dbReference type="RefSeq" id="WP_190467348.1">
    <property type="nucleotide sequence ID" value="NZ_JACJPW010000052.1"/>
</dbReference>
<dbReference type="Proteomes" id="UP000641646">
    <property type="component" value="Unassembled WGS sequence"/>
</dbReference>
<evidence type="ECO:0000256" key="1">
    <source>
        <dbReference type="SAM" id="MobiDB-lite"/>
    </source>
</evidence>
<reference evidence="3" key="1">
    <citation type="journal article" date="2015" name="ISME J.">
        <title>Draft Genome Sequence of Streptomyces incarnatus NRRL8089, which Produces the Nucleoside Antibiotic Sinefungin.</title>
        <authorList>
            <person name="Oshima K."/>
            <person name="Hattori M."/>
            <person name="Shimizu H."/>
            <person name="Fukuda K."/>
            <person name="Nemoto M."/>
            <person name="Inagaki K."/>
            <person name="Tamura T."/>
        </authorList>
    </citation>
    <scope>NUCLEOTIDE SEQUENCE</scope>
    <source>
        <strain evidence="3">FACHB-1375</strain>
    </source>
</reference>
<accession>A0A926ZHQ0</accession>
<name>A0A926ZHQ0_9CYAN</name>
<evidence type="ECO:0000313" key="4">
    <source>
        <dbReference type="Proteomes" id="UP000641646"/>
    </source>
</evidence>
<reference evidence="3" key="2">
    <citation type="submission" date="2020-08" db="EMBL/GenBank/DDBJ databases">
        <authorList>
            <person name="Chen M."/>
            <person name="Teng W."/>
            <person name="Zhao L."/>
            <person name="Hu C."/>
            <person name="Zhou Y."/>
            <person name="Han B."/>
            <person name="Song L."/>
            <person name="Shu W."/>
        </authorList>
    </citation>
    <scope>NUCLEOTIDE SEQUENCE</scope>
    <source>
        <strain evidence="3">FACHB-1375</strain>
    </source>
</reference>
<organism evidence="3 4">
    <name type="scientific">Aerosakkonema funiforme FACHB-1375</name>
    <dbReference type="NCBI Taxonomy" id="2949571"/>
    <lineage>
        <taxon>Bacteria</taxon>
        <taxon>Bacillati</taxon>
        <taxon>Cyanobacteriota</taxon>
        <taxon>Cyanophyceae</taxon>
        <taxon>Oscillatoriophycideae</taxon>
        <taxon>Aerosakkonematales</taxon>
        <taxon>Aerosakkonemataceae</taxon>
        <taxon>Aerosakkonema</taxon>
    </lineage>
</organism>
<dbReference type="PANTHER" id="PTHR36740">
    <property type="entry name" value="PRC DOMAIN-CONTAINING PROTEIN"/>
    <property type="match status" value="1"/>
</dbReference>
<feature type="domain" description="PRC-barrel" evidence="2">
    <location>
        <begin position="89"/>
        <end position="158"/>
    </location>
</feature>
<sequence>MNTEQSLIRHSELIDRLVLDRRTAEEFGRVNSLWLNPKTNQVEGFTCKSGILGSKKRSFTWGQIQSIGADSIMVDFNPEEFADPEKSDDIYSLVGHEVWTEAGNKAGKLVDYLIVPQTGDVVNYLFASSGWRGILNVVYLIALTDIRSIGSKRLIVKNEAVEEPQPYGGLQEKLGQVAEIFKEDYKKTQAEFQALKRGVQDLTAQVKEKAQDIAEQLKERAEELEKEAEEEQQNAALPPAAEIIQVKAELITEEGVKKSEDLS</sequence>
<evidence type="ECO:0000313" key="3">
    <source>
        <dbReference type="EMBL" id="MBD2183305.1"/>
    </source>
</evidence>
<feature type="domain" description="PRC-barrel" evidence="2">
    <location>
        <begin position="8"/>
        <end position="79"/>
    </location>
</feature>
<keyword evidence="4" id="KW-1185">Reference proteome</keyword>
<proteinExistence type="predicted"/>
<dbReference type="PANTHER" id="PTHR36740:SF1">
    <property type="entry name" value="PRC-BARREL DOMAIN-CONTAINING PROTEIN"/>
    <property type="match status" value="1"/>
</dbReference>
<dbReference type="InterPro" id="IPR011033">
    <property type="entry name" value="PRC_barrel-like_sf"/>
</dbReference>
<feature type="region of interest" description="Disordered" evidence="1">
    <location>
        <begin position="220"/>
        <end position="239"/>
    </location>
</feature>
<dbReference type="SUPFAM" id="SSF50346">
    <property type="entry name" value="PRC-barrel domain"/>
    <property type="match status" value="2"/>
</dbReference>
<gene>
    <name evidence="3" type="ORF">H6G03_19940</name>
</gene>
<evidence type="ECO:0000259" key="2">
    <source>
        <dbReference type="Pfam" id="PF05239"/>
    </source>
</evidence>
<dbReference type="Pfam" id="PF05239">
    <property type="entry name" value="PRC"/>
    <property type="match status" value="2"/>
</dbReference>